<evidence type="ECO:0008006" key="3">
    <source>
        <dbReference type="Google" id="ProtNLM"/>
    </source>
</evidence>
<protein>
    <recommendedName>
        <fullName evidence="3">DNA polymerase III subunit alpha</fullName>
    </recommendedName>
</protein>
<proteinExistence type="predicted"/>
<dbReference type="AlphaFoldDB" id="A0AAW5EKQ5"/>
<organism evidence="1 2">
    <name type="scientific">Campylobacter jejuni</name>
    <dbReference type="NCBI Taxonomy" id="197"/>
    <lineage>
        <taxon>Bacteria</taxon>
        <taxon>Pseudomonadati</taxon>
        <taxon>Campylobacterota</taxon>
        <taxon>Epsilonproteobacteria</taxon>
        <taxon>Campylobacterales</taxon>
        <taxon>Campylobacteraceae</taxon>
        <taxon>Campylobacter</taxon>
    </lineage>
</organism>
<reference evidence="1" key="1">
    <citation type="submission" date="2021-12" db="EMBL/GenBank/DDBJ databases">
        <title>Prevalence of phenicol resistance gene fexA in Campylobacter isolated from poultry supply chain.</title>
        <authorList>
            <person name="Tang B."/>
            <person name="Zheng X."/>
            <person name="Lin J."/>
            <person name="Lin R."/>
            <person name="Yang H."/>
            <person name="Shen Z."/>
            <person name="Xia F."/>
        </authorList>
    </citation>
    <scope>NUCLEOTIDE SEQUENCE</scope>
    <source>
        <strain evidence="1">CJHN2011004</strain>
    </source>
</reference>
<sequence>KNNKRYGRLEILDFYSTFEVTVFESNIEEIENILKNEASKNEAYGFLLSYKAEEGKLDSLALRSIKTLEGLQEGEIKAVKKFNAKKNTQENKDFIAEPKEFENNII</sequence>
<name>A0AAW5EKQ5_CAMJU</name>
<evidence type="ECO:0000313" key="2">
    <source>
        <dbReference type="Proteomes" id="UP001199644"/>
    </source>
</evidence>
<dbReference type="RefSeq" id="WP_240382149.1">
    <property type="nucleotide sequence ID" value="NZ_JAJUOL010001314.1"/>
</dbReference>
<feature type="non-terminal residue" evidence="1">
    <location>
        <position position="1"/>
    </location>
</feature>
<dbReference type="EMBL" id="JAJUOL010001314">
    <property type="protein sequence ID" value="MCH3853825.1"/>
    <property type="molecule type" value="Genomic_DNA"/>
</dbReference>
<comment type="caution">
    <text evidence="1">The sequence shown here is derived from an EMBL/GenBank/DDBJ whole genome shotgun (WGS) entry which is preliminary data.</text>
</comment>
<gene>
    <name evidence="1" type="ORF">LZC39_17205</name>
</gene>
<accession>A0AAW5EKQ5</accession>
<dbReference type="Proteomes" id="UP001199644">
    <property type="component" value="Unassembled WGS sequence"/>
</dbReference>
<feature type="non-terminal residue" evidence="1">
    <location>
        <position position="106"/>
    </location>
</feature>
<evidence type="ECO:0000313" key="1">
    <source>
        <dbReference type="EMBL" id="MCH3853825.1"/>
    </source>
</evidence>